<dbReference type="Gene3D" id="1.25.40.10">
    <property type="entry name" value="Tetratricopeptide repeat domain"/>
    <property type="match status" value="5"/>
</dbReference>
<dbReference type="SMART" id="SM00028">
    <property type="entry name" value="TPR"/>
    <property type="match status" value="7"/>
</dbReference>
<keyword evidence="6" id="KW-0472">Membrane</keyword>
<comment type="similarity">
    <text evidence="7">Belongs to the Tom70 family.</text>
</comment>
<evidence type="ECO:0000256" key="5">
    <source>
        <dbReference type="ARBA" id="ARBA00022989"/>
    </source>
</evidence>
<feature type="repeat" description="TPR" evidence="8">
    <location>
        <begin position="127"/>
        <end position="160"/>
    </location>
</feature>
<reference evidence="10 11" key="1">
    <citation type="submission" date="2018-03" db="EMBL/GenBank/DDBJ databases">
        <title>The draft genome of Sphingosinicella sp. GL-C-18.</title>
        <authorList>
            <person name="Liu L."/>
            <person name="Li L."/>
            <person name="Liang L."/>
            <person name="Zhang X."/>
            <person name="Wang T."/>
        </authorList>
    </citation>
    <scope>NUCLEOTIDE SEQUENCE [LARGE SCALE GENOMIC DNA]</scope>
    <source>
        <strain evidence="10 11">GL-C-18</strain>
    </source>
</reference>
<feature type="repeat" description="TPR" evidence="8">
    <location>
        <begin position="562"/>
        <end position="595"/>
    </location>
</feature>
<dbReference type="PROSITE" id="PS50005">
    <property type="entry name" value="TPR"/>
    <property type="match status" value="3"/>
</dbReference>
<dbReference type="GO" id="GO:0030943">
    <property type="term" value="F:mitochondrion targeting sequence binding"/>
    <property type="evidence" value="ECO:0007669"/>
    <property type="project" value="TreeGrafter"/>
</dbReference>
<evidence type="ECO:0000256" key="7">
    <source>
        <dbReference type="ARBA" id="ARBA00038030"/>
    </source>
</evidence>
<dbReference type="EMBL" id="PXYI01000008">
    <property type="protein sequence ID" value="PSJ37641.1"/>
    <property type="molecule type" value="Genomic_DNA"/>
</dbReference>
<sequence length="644" mass="68780">MTAPRLVLAAALLLGAVACSSGPAQTPQDAYAKGLAALEAGDPRTARVELLNAIDGAPGDPRIRVAQARTHLLLADGNAAEAELMRAQKLGTPPNDLHHLLAHAYFLQKRFKEAAAEAEKAPAVHRAYAARMAGRAYYATGALQKAADAFTQAMEAGQDDTFVWTDVARFRRNTGALGEAMAAADRAIALDARNIEALTLRGELSRSQYGLAAAIPWFNKALEIDPKSVLALSERAATLADLGRMHAMLDDTRRILAIQSDHPVPWFLQAILAARAGKFQLARTLYDRTGGALEQQPAGLLLAGIVDLQTGRAEQAVVRLRALLDMQPANFKARRLLAVAQWRQGDAAATIETLRPLADRPDADPYVLSLIGKAFQRRGNADVAAHYLARAAQPQRRDAVALLSGPVDDATLDDLRGKAESNPRDASLQIDLVRALLGRGNGGEALARARALQTAFPGAPDAHVLVGDALGIQGNFAAAAQDYRKAANIAFTEPVAMRLIEALRYSGDEAGATRVLALFLTQNPQNVPAQQLAAAAYLKAKQWDQAIALYEGLRRRLGNRDATLLNNLAWAYSEKGDYDRAIPLARRAYALDARNPATADTLGWLLFKSGEARMEGLALLGQAARGAPSDAQIRAHLAAAGRAG</sequence>
<name>A0A2P7QI49_9SPHN</name>
<comment type="caution">
    <text evidence="10">The sequence shown here is derived from an EMBL/GenBank/DDBJ whole genome shotgun (WGS) entry which is preliminary data.</text>
</comment>
<dbReference type="Pfam" id="PF14559">
    <property type="entry name" value="TPR_19"/>
    <property type="match status" value="1"/>
</dbReference>
<evidence type="ECO:0000313" key="11">
    <source>
        <dbReference type="Proteomes" id="UP000241167"/>
    </source>
</evidence>
<evidence type="ECO:0000256" key="6">
    <source>
        <dbReference type="ARBA" id="ARBA00023136"/>
    </source>
</evidence>
<dbReference type="InterPro" id="IPR019734">
    <property type="entry name" value="TPR_rpt"/>
</dbReference>
<dbReference type="SUPFAM" id="SSF48452">
    <property type="entry name" value="TPR-like"/>
    <property type="match status" value="4"/>
</dbReference>
<accession>A0A2P7QI49</accession>
<dbReference type="Pfam" id="PF13432">
    <property type="entry name" value="TPR_16"/>
    <property type="match status" value="1"/>
</dbReference>
<dbReference type="PANTHER" id="PTHR46208">
    <property type="entry name" value="MITOCHONDRIAL IMPORT RECEPTOR SUBUNIT TOM70"/>
    <property type="match status" value="1"/>
</dbReference>
<dbReference type="GO" id="GO:0016020">
    <property type="term" value="C:membrane"/>
    <property type="evidence" value="ECO:0007669"/>
    <property type="project" value="UniProtKB-SubCell"/>
</dbReference>
<keyword evidence="4 8" id="KW-0802">TPR repeat</keyword>
<dbReference type="GO" id="GO:0008320">
    <property type="term" value="F:protein transmembrane transporter activity"/>
    <property type="evidence" value="ECO:0007669"/>
    <property type="project" value="TreeGrafter"/>
</dbReference>
<evidence type="ECO:0000256" key="1">
    <source>
        <dbReference type="ARBA" id="ARBA00004167"/>
    </source>
</evidence>
<dbReference type="RefSeq" id="WP_106515085.1">
    <property type="nucleotide sequence ID" value="NZ_PXYI01000008.1"/>
</dbReference>
<keyword evidence="3" id="KW-0677">Repeat</keyword>
<protein>
    <recommendedName>
        <fullName evidence="12">Tetratricopeptide repeat protein</fullName>
    </recommendedName>
</protein>
<dbReference type="GO" id="GO:0030150">
    <property type="term" value="P:protein import into mitochondrial matrix"/>
    <property type="evidence" value="ECO:0007669"/>
    <property type="project" value="TreeGrafter"/>
</dbReference>
<dbReference type="InterPro" id="IPR011990">
    <property type="entry name" value="TPR-like_helical_dom_sf"/>
</dbReference>
<evidence type="ECO:0008006" key="12">
    <source>
        <dbReference type="Google" id="ProtNLM"/>
    </source>
</evidence>
<organism evidence="10 11">
    <name type="scientific">Allosphingosinicella deserti</name>
    <dbReference type="NCBI Taxonomy" id="2116704"/>
    <lineage>
        <taxon>Bacteria</taxon>
        <taxon>Pseudomonadati</taxon>
        <taxon>Pseudomonadota</taxon>
        <taxon>Alphaproteobacteria</taxon>
        <taxon>Sphingomonadales</taxon>
        <taxon>Sphingomonadaceae</taxon>
        <taxon>Allosphingosinicella</taxon>
    </lineage>
</organism>
<feature type="repeat" description="TPR" evidence="8">
    <location>
        <begin position="195"/>
        <end position="228"/>
    </location>
</feature>
<evidence type="ECO:0000256" key="8">
    <source>
        <dbReference type="PROSITE-ProRule" id="PRU00339"/>
    </source>
</evidence>
<dbReference type="AlphaFoldDB" id="A0A2P7QI49"/>
<gene>
    <name evidence="10" type="ORF">C7I55_21480</name>
</gene>
<dbReference type="Proteomes" id="UP000241167">
    <property type="component" value="Unassembled WGS sequence"/>
</dbReference>
<evidence type="ECO:0000313" key="10">
    <source>
        <dbReference type="EMBL" id="PSJ37641.1"/>
    </source>
</evidence>
<dbReference type="OrthoDB" id="7259535at2"/>
<feature type="chain" id="PRO_5015202118" description="Tetratricopeptide repeat protein" evidence="9">
    <location>
        <begin position="25"/>
        <end position="644"/>
    </location>
</feature>
<keyword evidence="9" id="KW-0732">Signal</keyword>
<evidence type="ECO:0000256" key="3">
    <source>
        <dbReference type="ARBA" id="ARBA00022737"/>
    </source>
</evidence>
<evidence type="ECO:0000256" key="9">
    <source>
        <dbReference type="SAM" id="SignalP"/>
    </source>
</evidence>
<comment type="subcellular location">
    <subcellularLocation>
        <location evidence="1">Membrane</location>
        <topology evidence="1">Single-pass membrane protein</topology>
    </subcellularLocation>
</comment>
<evidence type="ECO:0000256" key="4">
    <source>
        <dbReference type="ARBA" id="ARBA00022803"/>
    </source>
</evidence>
<evidence type="ECO:0000256" key="2">
    <source>
        <dbReference type="ARBA" id="ARBA00022692"/>
    </source>
</evidence>
<keyword evidence="5" id="KW-1133">Transmembrane helix</keyword>
<dbReference type="PANTHER" id="PTHR46208:SF1">
    <property type="entry name" value="MITOCHONDRIAL IMPORT RECEPTOR SUBUNIT TOM70"/>
    <property type="match status" value="1"/>
</dbReference>
<proteinExistence type="inferred from homology"/>
<dbReference type="PROSITE" id="PS51257">
    <property type="entry name" value="PROKAR_LIPOPROTEIN"/>
    <property type="match status" value="1"/>
</dbReference>
<keyword evidence="11" id="KW-1185">Reference proteome</keyword>
<keyword evidence="2" id="KW-0812">Transmembrane</keyword>
<dbReference type="Pfam" id="PF13424">
    <property type="entry name" value="TPR_12"/>
    <property type="match status" value="1"/>
</dbReference>
<feature type="signal peptide" evidence="9">
    <location>
        <begin position="1"/>
        <end position="24"/>
    </location>
</feature>